<feature type="region of interest" description="Disordered" evidence="1">
    <location>
        <begin position="1"/>
        <end position="34"/>
    </location>
</feature>
<feature type="compositionally biased region" description="Low complexity" evidence="1">
    <location>
        <begin position="90"/>
        <end position="103"/>
    </location>
</feature>
<feature type="compositionally biased region" description="Polar residues" evidence="1">
    <location>
        <begin position="1"/>
        <end position="11"/>
    </location>
</feature>
<protein>
    <submittedName>
        <fullName evidence="2">Uncharacterized protein</fullName>
    </submittedName>
</protein>
<dbReference type="HOGENOM" id="CLU_1621563_0_0_1"/>
<dbReference type="Gramene" id="OB0072G10010.1">
    <property type="protein sequence ID" value="OB0072G10010.1"/>
    <property type="gene ID" value="OB0072G10010"/>
</dbReference>
<feature type="region of interest" description="Disordered" evidence="1">
    <location>
        <begin position="84"/>
        <end position="104"/>
    </location>
</feature>
<dbReference type="AlphaFoldDB" id="J3KUQ2"/>
<accession>J3KUQ2</accession>
<evidence type="ECO:0000256" key="1">
    <source>
        <dbReference type="SAM" id="MobiDB-lite"/>
    </source>
</evidence>
<keyword evidence="3" id="KW-1185">Reference proteome</keyword>
<reference evidence="2" key="1">
    <citation type="submission" date="2015-06" db="UniProtKB">
        <authorList>
            <consortium name="EnsemblPlants"/>
        </authorList>
    </citation>
    <scope>IDENTIFICATION</scope>
</reference>
<organism evidence="2">
    <name type="scientific">Oryza brachyantha</name>
    <name type="common">malo sina</name>
    <dbReference type="NCBI Taxonomy" id="4533"/>
    <lineage>
        <taxon>Eukaryota</taxon>
        <taxon>Viridiplantae</taxon>
        <taxon>Streptophyta</taxon>
        <taxon>Embryophyta</taxon>
        <taxon>Tracheophyta</taxon>
        <taxon>Spermatophyta</taxon>
        <taxon>Magnoliopsida</taxon>
        <taxon>Liliopsida</taxon>
        <taxon>Poales</taxon>
        <taxon>Poaceae</taxon>
        <taxon>BOP clade</taxon>
        <taxon>Oryzoideae</taxon>
        <taxon>Oryzeae</taxon>
        <taxon>Oryzinae</taxon>
        <taxon>Oryza</taxon>
    </lineage>
</organism>
<evidence type="ECO:0000313" key="2">
    <source>
        <dbReference type="EnsemblPlants" id="OB0072G10010.1"/>
    </source>
</evidence>
<evidence type="ECO:0000313" key="3">
    <source>
        <dbReference type="Proteomes" id="UP000006038"/>
    </source>
</evidence>
<name>J3KUQ2_ORYBR</name>
<dbReference type="Proteomes" id="UP000006038">
    <property type="component" value="Unassembled WGS sequence"/>
</dbReference>
<dbReference type="EnsemblPlants" id="OB0072G10010.1">
    <property type="protein sequence ID" value="OB0072G10010.1"/>
    <property type="gene ID" value="OB0072G10010"/>
</dbReference>
<sequence>MNQSKNAQQSNPHRKKKRGQAPPSTTRRDDVEAANKQEVRWVSFGFLLGIGVEEGGVGGEEGRGKRGWWATTAQLDSLCSCTHKEERESSSSSSSKGGRTTTGKLERNKKSCCCGGDGVVVVLLITPATDLKLLLLQCYYPLLLSLSCFQTTTAFFSLSERSWF</sequence>
<proteinExistence type="predicted"/>